<name>A0ABR1K8H2_9AGAR</name>
<dbReference type="Pfam" id="PF20236">
    <property type="entry name" value="DUF6593"/>
    <property type="match status" value="1"/>
</dbReference>
<feature type="domain" description="DUF6593" evidence="1">
    <location>
        <begin position="9"/>
        <end position="153"/>
    </location>
</feature>
<accession>A0ABR1K8H2</accession>
<comment type="caution">
    <text evidence="2">The sequence shown here is derived from an EMBL/GenBank/DDBJ whole genome shotgun (WGS) entry which is preliminary data.</text>
</comment>
<dbReference type="InterPro" id="IPR046528">
    <property type="entry name" value="DUF6593"/>
</dbReference>
<dbReference type="Proteomes" id="UP001498398">
    <property type="component" value="Unassembled WGS sequence"/>
</dbReference>
<evidence type="ECO:0000313" key="3">
    <source>
        <dbReference type="Proteomes" id="UP001498398"/>
    </source>
</evidence>
<protein>
    <recommendedName>
        <fullName evidence="1">DUF6593 domain-containing protein</fullName>
    </recommendedName>
</protein>
<evidence type="ECO:0000259" key="1">
    <source>
        <dbReference type="Pfam" id="PF20236"/>
    </source>
</evidence>
<dbReference type="EMBL" id="JBANRG010000001">
    <property type="protein sequence ID" value="KAK7471933.1"/>
    <property type="molecule type" value="Genomic_DNA"/>
</dbReference>
<keyword evidence="3" id="KW-1185">Reference proteome</keyword>
<proteinExistence type="predicted"/>
<sequence length="173" mass="19413">MDFALDHHNPLKSTYTSTYDGVPLYKVDKHSSHIEVYKLVNRQYALMTQIELHTFHSDKVSLWGRDIRPMDISSWSGSLQFPGFDGLPYKWKIDGSDFRLRNDTSKLEVAYFDHGHEGLFSSSHNRLPVLRIHPDGLKILDEIIATFVYMAKRTVDSNNAAAAGAAAGAAAST</sequence>
<evidence type="ECO:0000313" key="2">
    <source>
        <dbReference type="EMBL" id="KAK7471933.1"/>
    </source>
</evidence>
<gene>
    <name evidence="2" type="ORF">VKT23_000039</name>
</gene>
<reference evidence="2 3" key="1">
    <citation type="submission" date="2024-01" db="EMBL/GenBank/DDBJ databases">
        <title>A draft genome for the cacao thread blight pathogen Marasmiellus scandens.</title>
        <authorList>
            <person name="Baruah I.K."/>
            <person name="Leung J."/>
            <person name="Bukari Y."/>
            <person name="Amoako-Attah I."/>
            <person name="Meinhardt L.W."/>
            <person name="Bailey B.A."/>
            <person name="Cohen S.P."/>
        </authorList>
    </citation>
    <scope>NUCLEOTIDE SEQUENCE [LARGE SCALE GENOMIC DNA]</scope>
    <source>
        <strain evidence="2 3">GH-19</strain>
    </source>
</reference>
<organism evidence="2 3">
    <name type="scientific">Marasmiellus scandens</name>
    <dbReference type="NCBI Taxonomy" id="2682957"/>
    <lineage>
        <taxon>Eukaryota</taxon>
        <taxon>Fungi</taxon>
        <taxon>Dikarya</taxon>
        <taxon>Basidiomycota</taxon>
        <taxon>Agaricomycotina</taxon>
        <taxon>Agaricomycetes</taxon>
        <taxon>Agaricomycetidae</taxon>
        <taxon>Agaricales</taxon>
        <taxon>Marasmiineae</taxon>
        <taxon>Omphalotaceae</taxon>
        <taxon>Marasmiellus</taxon>
    </lineage>
</organism>